<feature type="domain" description="CzcB-like barrel-sandwich hybrid" evidence="2">
    <location>
        <begin position="64"/>
        <end position="288"/>
    </location>
</feature>
<feature type="domain" description="YknX-like C-terminal permuted SH3-like" evidence="3">
    <location>
        <begin position="390"/>
        <end position="458"/>
    </location>
</feature>
<dbReference type="InterPro" id="IPR058637">
    <property type="entry name" value="YknX-like_C"/>
</dbReference>
<organism evidence="4 5">
    <name type="scientific">Blastopirellula sediminis</name>
    <dbReference type="NCBI Taxonomy" id="2894196"/>
    <lineage>
        <taxon>Bacteria</taxon>
        <taxon>Pseudomonadati</taxon>
        <taxon>Planctomycetota</taxon>
        <taxon>Planctomycetia</taxon>
        <taxon>Pirellulales</taxon>
        <taxon>Pirellulaceae</taxon>
        <taxon>Blastopirellula</taxon>
    </lineage>
</organism>
<evidence type="ECO:0000259" key="2">
    <source>
        <dbReference type="Pfam" id="PF25973"/>
    </source>
</evidence>
<evidence type="ECO:0000313" key="5">
    <source>
        <dbReference type="Proteomes" id="UP001139103"/>
    </source>
</evidence>
<name>A0A9X1SKA3_9BACT</name>
<gene>
    <name evidence="4" type="ORF">LOC68_14160</name>
</gene>
<keyword evidence="1" id="KW-0175">Coiled coil</keyword>
<evidence type="ECO:0000259" key="3">
    <source>
        <dbReference type="Pfam" id="PF25989"/>
    </source>
</evidence>
<proteinExistence type="predicted"/>
<evidence type="ECO:0000256" key="1">
    <source>
        <dbReference type="SAM" id="Coils"/>
    </source>
</evidence>
<dbReference type="GO" id="GO:0015562">
    <property type="term" value="F:efflux transmembrane transporter activity"/>
    <property type="evidence" value="ECO:0007669"/>
    <property type="project" value="TreeGrafter"/>
</dbReference>
<dbReference type="RefSeq" id="WP_230219834.1">
    <property type="nucleotide sequence ID" value="NZ_JAJKFT010000010.1"/>
</dbReference>
<dbReference type="AlphaFoldDB" id="A0A9X1SKA3"/>
<dbReference type="Pfam" id="PF25973">
    <property type="entry name" value="BSH_CzcB"/>
    <property type="match status" value="1"/>
</dbReference>
<dbReference type="Gene3D" id="2.40.30.170">
    <property type="match status" value="1"/>
</dbReference>
<dbReference type="Pfam" id="PF25989">
    <property type="entry name" value="YknX_C"/>
    <property type="match status" value="1"/>
</dbReference>
<dbReference type="Gene3D" id="1.10.287.470">
    <property type="entry name" value="Helix hairpin bin"/>
    <property type="match status" value="1"/>
</dbReference>
<dbReference type="Gene3D" id="2.40.420.20">
    <property type="match status" value="1"/>
</dbReference>
<dbReference type="GO" id="GO:1990281">
    <property type="term" value="C:efflux pump complex"/>
    <property type="evidence" value="ECO:0007669"/>
    <property type="project" value="TreeGrafter"/>
</dbReference>
<reference evidence="4" key="1">
    <citation type="submission" date="2021-11" db="EMBL/GenBank/DDBJ databases">
        <title>Genome sequence.</title>
        <authorList>
            <person name="Sun Q."/>
        </authorList>
    </citation>
    <scope>NUCLEOTIDE SEQUENCE</scope>
    <source>
        <strain evidence="4">JC732</strain>
    </source>
</reference>
<dbReference type="Proteomes" id="UP001139103">
    <property type="component" value="Unassembled WGS sequence"/>
</dbReference>
<comment type="caution">
    <text evidence="4">The sequence shown here is derived from an EMBL/GenBank/DDBJ whole genome shotgun (WGS) entry which is preliminary data.</text>
</comment>
<dbReference type="SUPFAM" id="SSF111369">
    <property type="entry name" value="HlyD-like secretion proteins"/>
    <property type="match status" value="1"/>
</dbReference>
<evidence type="ECO:0000313" key="4">
    <source>
        <dbReference type="EMBL" id="MCC9629534.1"/>
    </source>
</evidence>
<keyword evidence="5" id="KW-1185">Reference proteome</keyword>
<dbReference type="Gene3D" id="2.40.50.100">
    <property type="match status" value="2"/>
</dbReference>
<accession>A0A9X1SKA3</accession>
<dbReference type="EMBL" id="JAJKFT010000010">
    <property type="protein sequence ID" value="MCC9629534.1"/>
    <property type="molecule type" value="Genomic_DNA"/>
</dbReference>
<feature type="coiled-coil region" evidence="1">
    <location>
        <begin position="225"/>
        <end position="259"/>
    </location>
</feature>
<dbReference type="PANTHER" id="PTHR30469">
    <property type="entry name" value="MULTIDRUG RESISTANCE PROTEIN MDTA"/>
    <property type="match status" value="1"/>
</dbReference>
<sequence length="463" mass="50723">MTKTRSGESWINKWSILTAVILALVGVWLAFGRTAGKPVETVRPSHGPIAQYVDEQGKTRLPRTYDITMPLEGRIEAITLEPGDAVKKGETVARLVQSDLQNDLDEAQAAVQRLTASIAENADTTVEDTSKTQASHFVESMKATVEAAKSRMVAGQSRVDYANTFLGRVESLIPSRAKTEDELDQAQLRKVEAETDYQQDVLIFQAMKSIDAATMLLPTLVQQYIDRKDLTIAVLKQEKAEAEARLRQAKTNLERGTMTSPIDGVVLEREIVDEQQLSAGAALLSIGDLRELEVEADLLSQDAVNLRAGSRALIYGAAVGRTPEDGLEGVIERIRPAGFTKRSSLGVDQQRVKVIVRLRSGELEKVASDRTLGVDYRVQVRAIEQEKSDALTIPRACLFRAADGSWQVMAVRDGVARLVRVDVGLINDRLAEITANLGADEMVILAPESSLHDGDRVRAINND</sequence>
<dbReference type="InterPro" id="IPR058647">
    <property type="entry name" value="BSH_CzcB-like"/>
</dbReference>
<protein>
    <submittedName>
        <fullName evidence="4">HlyD family secretion protein</fullName>
    </submittedName>
</protein>